<name>A0A512CB87_9BACT</name>
<comment type="caution">
    <text evidence="4">The sequence shown here is derived from an EMBL/GenBank/DDBJ whole genome shotgun (WGS) entry which is preliminary data.</text>
</comment>
<dbReference type="Gene3D" id="2.60.40.2130">
    <property type="entry name" value="F-spondin domain"/>
    <property type="match status" value="2"/>
</dbReference>
<evidence type="ECO:0000313" key="4">
    <source>
        <dbReference type="EMBL" id="GEO21417.1"/>
    </source>
</evidence>
<dbReference type="NCBIfam" id="NF038123">
    <property type="entry name" value="NF038123_dom"/>
    <property type="match status" value="2"/>
</dbReference>
<reference evidence="4 5" key="1">
    <citation type="submission" date="2019-07" db="EMBL/GenBank/DDBJ databases">
        <title>Whole genome shotgun sequence of Cyclobacterium qasimii NBRC 106168.</title>
        <authorList>
            <person name="Hosoyama A."/>
            <person name="Uohara A."/>
            <person name="Ohji S."/>
            <person name="Ichikawa N."/>
        </authorList>
    </citation>
    <scope>NUCLEOTIDE SEQUENCE [LARGE SCALE GENOMIC DNA]</scope>
    <source>
        <strain evidence="4 5">NBRC 106168</strain>
    </source>
</reference>
<dbReference type="EMBL" id="BJYV01000007">
    <property type="protein sequence ID" value="GEO21417.1"/>
    <property type="molecule type" value="Genomic_DNA"/>
</dbReference>
<feature type="signal peptide" evidence="2">
    <location>
        <begin position="1"/>
        <end position="21"/>
    </location>
</feature>
<dbReference type="RefSeq" id="WP_020889092.1">
    <property type="nucleotide sequence ID" value="NZ_BJYV01000007.1"/>
</dbReference>
<sequence length="415" mass="43492">MKSVKLLSLAAFMGALLLLNACNDEDMDMPQKTNSEFTVTIENVFEGKDYFNTGQTGLITPDNSESFSFNAGKGQSLSFATMLVESNDLFYAPDEMGIALYDDNGEPVTGDVSAMVSLWDAGTEVNEEPGMGTNQPLRQSAANTGTAESNPVKLVDDGFTYPTTNDVLMVEIEHDGGTMFTVTLSNVSNSASLTSPLAPGVWVIHSSDQMPIFTDGIVAQAGLEPLAEDGDNAILNTGLVGMTGFFSPFAPGAYSVGSENMVYMVGQSASAALESLAEDGDASGFENVFNTPVGTAAPGPLLPGNSYSFTFTSEEGDQLSFATMLVQSNDWFIGADNIDLFSNGTALSGDITSMVNLLDAGTEVDEYAGAGNSQPLRQAAANTGIDEGAVVNMETNPSANVPLISDMVKVTITPM</sequence>
<keyword evidence="5" id="KW-1185">Reference proteome</keyword>
<dbReference type="Pfam" id="PF06468">
    <property type="entry name" value="Spond_N"/>
    <property type="match status" value="1"/>
</dbReference>
<feature type="chain" id="PRO_5022095445" description="Spondin domain-containing protein" evidence="2">
    <location>
        <begin position="22"/>
        <end position="415"/>
    </location>
</feature>
<feature type="domain" description="Spondin" evidence="3">
    <location>
        <begin position="259"/>
        <end position="363"/>
    </location>
</feature>
<dbReference type="InterPro" id="IPR009465">
    <property type="entry name" value="Spondin_N"/>
</dbReference>
<dbReference type="Proteomes" id="UP000321301">
    <property type="component" value="Unassembled WGS sequence"/>
</dbReference>
<feature type="region of interest" description="Disordered" evidence="1">
    <location>
        <begin position="127"/>
        <end position="151"/>
    </location>
</feature>
<feature type="compositionally biased region" description="Polar residues" evidence="1">
    <location>
        <begin position="132"/>
        <end position="149"/>
    </location>
</feature>
<evidence type="ECO:0000313" key="5">
    <source>
        <dbReference type="Proteomes" id="UP000321301"/>
    </source>
</evidence>
<evidence type="ECO:0000256" key="1">
    <source>
        <dbReference type="SAM" id="MobiDB-lite"/>
    </source>
</evidence>
<evidence type="ECO:0000259" key="3">
    <source>
        <dbReference type="Pfam" id="PF06468"/>
    </source>
</evidence>
<proteinExistence type="predicted"/>
<dbReference type="InterPro" id="IPR038678">
    <property type="entry name" value="Spondin_N_sf"/>
</dbReference>
<keyword evidence="2" id="KW-0732">Signal</keyword>
<evidence type="ECO:0000256" key="2">
    <source>
        <dbReference type="SAM" id="SignalP"/>
    </source>
</evidence>
<dbReference type="AlphaFoldDB" id="A0A512CB87"/>
<protein>
    <recommendedName>
        <fullName evidence="3">Spondin domain-containing protein</fullName>
    </recommendedName>
</protein>
<organism evidence="4 5">
    <name type="scientific">Cyclobacterium qasimii</name>
    <dbReference type="NCBI Taxonomy" id="1350429"/>
    <lineage>
        <taxon>Bacteria</taxon>
        <taxon>Pseudomonadati</taxon>
        <taxon>Bacteroidota</taxon>
        <taxon>Cytophagia</taxon>
        <taxon>Cytophagales</taxon>
        <taxon>Cyclobacteriaceae</taxon>
        <taxon>Cyclobacterium</taxon>
    </lineage>
</organism>
<accession>A0A512CB87</accession>
<gene>
    <name evidence="4" type="ORF">CQA01_19510</name>
</gene>